<dbReference type="AlphaFoldDB" id="A0A550JKD0"/>
<reference evidence="3 4" key="1">
    <citation type="submission" date="2019-07" db="EMBL/GenBank/DDBJ databases">
        <title>Insights of Desulfuromonas acetexigens electromicrobiology.</title>
        <authorList>
            <person name="Katuri K."/>
            <person name="Sapireddy V."/>
            <person name="Shaw D.R."/>
            <person name="Saikaly P."/>
        </authorList>
    </citation>
    <scope>NUCLEOTIDE SEQUENCE [LARGE SCALE GENOMIC DNA]</scope>
    <source>
        <strain evidence="3 4">2873</strain>
    </source>
</reference>
<accession>A0A550JKD0</accession>
<dbReference type="EMBL" id="VJVV01000001">
    <property type="protein sequence ID" value="TRO83666.1"/>
    <property type="molecule type" value="Genomic_DNA"/>
</dbReference>
<keyword evidence="1" id="KW-1133">Transmembrane helix</keyword>
<feature type="transmembrane region" description="Helical" evidence="1">
    <location>
        <begin position="33"/>
        <end position="53"/>
    </location>
</feature>
<organism evidence="3 4">
    <name type="scientific">Trichloromonas acetexigens</name>
    <dbReference type="NCBI Taxonomy" id="38815"/>
    <lineage>
        <taxon>Bacteria</taxon>
        <taxon>Pseudomonadati</taxon>
        <taxon>Thermodesulfobacteriota</taxon>
        <taxon>Desulfuromonadia</taxon>
        <taxon>Desulfuromonadales</taxon>
        <taxon>Trichloromonadaceae</taxon>
        <taxon>Trichloromonas</taxon>
    </lineage>
</organism>
<dbReference type="Proteomes" id="UP000317155">
    <property type="component" value="Unassembled WGS sequence"/>
</dbReference>
<feature type="domain" description="DUF2760" evidence="2">
    <location>
        <begin position="87"/>
        <end position="207"/>
    </location>
</feature>
<dbReference type="Pfam" id="PF10816">
    <property type="entry name" value="DUF2760"/>
    <property type="match status" value="1"/>
</dbReference>
<keyword evidence="4" id="KW-1185">Reference proteome</keyword>
<gene>
    <name evidence="3" type="ORF">FL622_00340</name>
</gene>
<dbReference type="InterPro" id="IPR021212">
    <property type="entry name" value="DUF2760"/>
</dbReference>
<keyword evidence="1" id="KW-0812">Transmembrane</keyword>
<comment type="caution">
    <text evidence="3">The sequence shown here is derived from an EMBL/GenBank/DDBJ whole genome shotgun (WGS) entry which is preliminary data.</text>
</comment>
<keyword evidence="1" id="KW-0472">Membrane</keyword>
<name>A0A550JKD0_9BACT</name>
<evidence type="ECO:0000259" key="2">
    <source>
        <dbReference type="Pfam" id="PF10816"/>
    </source>
</evidence>
<evidence type="ECO:0000256" key="1">
    <source>
        <dbReference type="SAM" id="Phobius"/>
    </source>
</evidence>
<evidence type="ECO:0000313" key="3">
    <source>
        <dbReference type="EMBL" id="TRO83666.1"/>
    </source>
</evidence>
<proteinExistence type="predicted"/>
<sequence>MSILFTLAGLALVAVLFFFPELLPPQPELLPQLHIAAVALLGIAALLQLVALFRRKPAVEPAAPVKAAAAPAEPVVPRPAPEKLAQAQVVQFLGRLQEKGRLVDFVMDDITPYSNEEIGAAARVVHQGCKEVLAESFDIRALHPGSEGEDLTLAADFDARAYRLVGKVPEHPPFTGRVLHRGWKTARVNLPQLTDEAREVIAPAEVEIA</sequence>
<evidence type="ECO:0000313" key="4">
    <source>
        <dbReference type="Proteomes" id="UP000317155"/>
    </source>
</evidence>
<dbReference type="RefSeq" id="WP_092052239.1">
    <property type="nucleotide sequence ID" value="NZ_FOJJ01000001.1"/>
</dbReference>
<protein>
    <submittedName>
        <fullName evidence="3">DUF2760 domain-containing protein</fullName>
    </submittedName>
</protein>
<dbReference type="OrthoDB" id="21395at2"/>